<comment type="caution">
    <text evidence="1">The sequence shown here is derived from an EMBL/GenBank/DDBJ whole genome shotgun (WGS) entry which is preliminary data.</text>
</comment>
<sequence>MKYLGRINRRGVLGGDSIASLLEIECYEQKGGHITASGEIEACDSALALFHGGAKVAFVTADGHALSLALADTKTMPDGAVAQVVATGDLPVMKNGLLGWSEPAPRSAATKAPAAL</sequence>
<gene>
    <name evidence="1" type="ORF">GGR24_002602</name>
</gene>
<dbReference type="EMBL" id="JACIDR010000004">
    <property type="protein sequence ID" value="MBB3973925.1"/>
    <property type="molecule type" value="Genomic_DNA"/>
</dbReference>
<dbReference type="RefSeq" id="WP_183395791.1">
    <property type="nucleotide sequence ID" value="NZ_JACIDR010000004.1"/>
</dbReference>
<evidence type="ECO:0000313" key="1">
    <source>
        <dbReference type="EMBL" id="MBB3973925.1"/>
    </source>
</evidence>
<reference evidence="1 2" key="1">
    <citation type="submission" date="2020-08" db="EMBL/GenBank/DDBJ databases">
        <title>Genomic Encyclopedia of Type Strains, Phase IV (KMG-IV): sequencing the most valuable type-strain genomes for metagenomic binning, comparative biology and taxonomic classification.</title>
        <authorList>
            <person name="Goeker M."/>
        </authorList>
    </citation>
    <scope>NUCLEOTIDE SEQUENCE [LARGE SCALE GENOMIC DNA]</scope>
    <source>
        <strain evidence="1 2">DSM 25481</strain>
    </source>
</reference>
<accession>A0A7W6GG22</accession>
<organism evidence="1 2">
    <name type="scientific">Hansschlegelia beijingensis</name>
    <dbReference type="NCBI Taxonomy" id="1133344"/>
    <lineage>
        <taxon>Bacteria</taxon>
        <taxon>Pseudomonadati</taxon>
        <taxon>Pseudomonadota</taxon>
        <taxon>Alphaproteobacteria</taxon>
        <taxon>Hyphomicrobiales</taxon>
        <taxon>Methylopilaceae</taxon>
        <taxon>Hansschlegelia</taxon>
    </lineage>
</organism>
<dbReference type="Proteomes" id="UP000528964">
    <property type="component" value="Unassembled WGS sequence"/>
</dbReference>
<proteinExistence type="predicted"/>
<dbReference type="AlphaFoldDB" id="A0A7W6GG22"/>
<protein>
    <submittedName>
        <fullName evidence="1">Uncharacterized protein</fullName>
    </submittedName>
</protein>
<name>A0A7W6GG22_9HYPH</name>
<evidence type="ECO:0000313" key="2">
    <source>
        <dbReference type="Proteomes" id="UP000528964"/>
    </source>
</evidence>
<keyword evidence="2" id="KW-1185">Reference proteome</keyword>